<dbReference type="Proteomes" id="UP001054902">
    <property type="component" value="Unassembled WGS sequence"/>
</dbReference>
<name>A0AAD3D1N7_9STRA</name>
<dbReference type="AlphaFoldDB" id="A0AAD3D1N7"/>
<evidence type="ECO:0000313" key="4">
    <source>
        <dbReference type="Proteomes" id="UP001054902"/>
    </source>
</evidence>
<dbReference type="GO" id="GO:0005739">
    <property type="term" value="C:mitochondrion"/>
    <property type="evidence" value="ECO:0007669"/>
    <property type="project" value="TreeGrafter"/>
</dbReference>
<dbReference type="SUPFAM" id="SSF51735">
    <property type="entry name" value="NAD(P)-binding Rossmann-fold domains"/>
    <property type="match status" value="1"/>
</dbReference>
<dbReference type="PROSITE" id="PS01162">
    <property type="entry name" value="QOR_ZETA_CRYSTAL"/>
    <property type="match status" value="1"/>
</dbReference>
<organism evidence="3 4">
    <name type="scientific">Chaetoceros tenuissimus</name>
    <dbReference type="NCBI Taxonomy" id="426638"/>
    <lineage>
        <taxon>Eukaryota</taxon>
        <taxon>Sar</taxon>
        <taxon>Stramenopiles</taxon>
        <taxon>Ochrophyta</taxon>
        <taxon>Bacillariophyta</taxon>
        <taxon>Coscinodiscophyceae</taxon>
        <taxon>Chaetocerotophycidae</taxon>
        <taxon>Chaetocerotales</taxon>
        <taxon>Chaetocerotaceae</taxon>
        <taxon>Chaetoceros</taxon>
    </lineage>
</organism>
<dbReference type="InterPro" id="IPR036291">
    <property type="entry name" value="NAD(P)-bd_dom_sf"/>
</dbReference>
<keyword evidence="1" id="KW-0560">Oxidoreductase</keyword>
<accession>A0AAD3D1N7</accession>
<gene>
    <name evidence="3" type="ORF">CTEN210_11637</name>
</gene>
<dbReference type="InterPro" id="IPR050700">
    <property type="entry name" value="YIM1/Zinc_Alcohol_DH_Fams"/>
</dbReference>
<dbReference type="Gene3D" id="3.90.180.10">
    <property type="entry name" value="Medium-chain alcohol dehydrogenases, catalytic domain"/>
    <property type="match status" value="1"/>
</dbReference>
<reference evidence="3 4" key="1">
    <citation type="journal article" date="2021" name="Sci. Rep.">
        <title>The genome of the diatom Chaetoceros tenuissimus carries an ancient integrated fragment of an extant virus.</title>
        <authorList>
            <person name="Hongo Y."/>
            <person name="Kimura K."/>
            <person name="Takaki Y."/>
            <person name="Yoshida Y."/>
            <person name="Baba S."/>
            <person name="Kobayashi G."/>
            <person name="Nagasaki K."/>
            <person name="Hano T."/>
            <person name="Tomaru Y."/>
        </authorList>
    </citation>
    <scope>NUCLEOTIDE SEQUENCE [LARGE SCALE GENOMIC DNA]</scope>
    <source>
        <strain evidence="3 4">NIES-3715</strain>
    </source>
</reference>
<dbReference type="InterPro" id="IPR011032">
    <property type="entry name" value="GroES-like_sf"/>
</dbReference>
<evidence type="ECO:0000256" key="1">
    <source>
        <dbReference type="ARBA" id="ARBA00023002"/>
    </source>
</evidence>
<dbReference type="EMBL" id="BLLK01000047">
    <property type="protein sequence ID" value="GFH55161.1"/>
    <property type="molecule type" value="Genomic_DNA"/>
</dbReference>
<evidence type="ECO:0000313" key="3">
    <source>
        <dbReference type="EMBL" id="GFH55161.1"/>
    </source>
</evidence>
<dbReference type="GO" id="GO:0016491">
    <property type="term" value="F:oxidoreductase activity"/>
    <property type="evidence" value="ECO:0007669"/>
    <property type="project" value="UniProtKB-KW"/>
</dbReference>
<sequence length="335" mass="36049">MKIIEIDNNAVASVSNHVKPTPKAGEVLIKVAYSALDTAFEEVAHREFIPGSLLHDLKVKPLVAGWHYSGTIVSLGDDSSVTTTNTTSKQNDLTVGDLVFGHLQYDSATRQGTLAEYITVPTLECAKIPSGVDLDVAAAITTESLTALQAMRDIGGLSEGKNVLVIGAGGGVGTQAVQIAKAMKASKVHAVCSTYDVPKVQGLGADLVIDRSIQNIEKDLNAACYDIIFDTTGKYSFASLKYALAKEGTLVNTIPNVATFLFSWMFPIIFGKHYKSVFVQCNRADLELVGSWLQQGIISCPIDSTHNIKDFENARDRQKESKKSGRVVVKVEGGW</sequence>
<comment type="caution">
    <text evidence="3">The sequence shown here is derived from an EMBL/GenBank/DDBJ whole genome shotgun (WGS) entry which is preliminary data.</text>
</comment>
<dbReference type="InterPro" id="IPR013154">
    <property type="entry name" value="ADH-like_N"/>
</dbReference>
<keyword evidence="4" id="KW-1185">Reference proteome</keyword>
<dbReference type="CDD" id="cd08267">
    <property type="entry name" value="MDR1"/>
    <property type="match status" value="1"/>
</dbReference>
<dbReference type="GO" id="GO:0008270">
    <property type="term" value="F:zinc ion binding"/>
    <property type="evidence" value="ECO:0007669"/>
    <property type="project" value="InterPro"/>
</dbReference>
<dbReference type="SMART" id="SM00829">
    <property type="entry name" value="PKS_ER"/>
    <property type="match status" value="1"/>
</dbReference>
<dbReference type="InterPro" id="IPR020843">
    <property type="entry name" value="ER"/>
</dbReference>
<dbReference type="PANTHER" id="PTHR11695:SF294">
    <property type="entry name" value="RETICULON-4-INTERACTING PROTEIN 1, MITOCHONDRIAL"/>
    <property type="match status" value="1"/>
</dbReference>
<dbReference type="SUPFAM" id="SSF50129">
    <property type="entry name" value="GroES-like"/>
    <property type="match status" value="1"/>
</dbReference>
<dbReference type="PANTHER" id="PTHR11695">
    <property type="entry name" value="ALCOHOL DEHYDROGENASE RELATED"/>
    <property type="match status" value="1"/>
</dbReference>
<dbReference type="Pfam" id="PF08240">
    <property type="entry name" value="ADH_N"/>
    <property type="match status" value="1"/>
</dbReference>
<proteinExistence type="predicted"/>
<dbReference type="InterPro" id="IPR002364">
    <property type="entry name" value="Quin_OxRdtase/zeta-crystal_CS"/>
</dbReference>
<evidence type="ECO:0000259" key="2">
    <source>
        <dbReference type="SMART" id="SM00829"/>
    </source>
</evidence>
<feature type="domain" description="Enoyl reductase (ER)" evidence="2">
    <location>
        <begin position="9"/>
        <end position="329"/>
    </location>
</feature>
<dbReference type="Pfam" id="PF13602">
    <property type="entry name" value="ADH_zinc_N_2"/>
    <property type="match status" value="1"/>
</dbReference>
<dbReference type="Gene3D" id="3.40.50.720">
    <property type="entry name" value="NAD(P)-binding Rossmann-like Domain"/>
    <property type="match status" value="1"/>
</dbReference>
<protein>
    <recommendedName>
        <fullName evidence="2">Enoyl reductase (ER) domain-containing protein</fullName>
    </recommendedName>
</protein>